<dbReference type="Pfam" id="PF03483">
    <property type="entry name" value="B3_4"/>
    <property type="match status" value="1"/>
</dbReference>
<dbReference type="SMART" id="SM00896">
    <property type="entry name" value="FDX-ACB"/>
    <property type="match status" value="1"/>
</dbReference>
<dbReference type="CDD" id="cd02796">
    <property type="entry name" value="tRNA_bind_bactPheRS"/>
    <property type="match status" value="1"/>
</dbReference>
<dbReference type="FunFam" id="2.40.50.140:FF:000045">
    <property type="entry name" value="Phenylalanine--tRNA ligase beta subunit"/>
    <property type="match status" value="1"/>
</dbReference>
<dbReference type="Gene3D" id="2.40.50.140">
    <property type="entry name" value="Nucleic acid-binding proteins"/>
    <property type="match status" value="1"/>
</dbReference>
<dbReference type="FunFam" id="3.50.40.10:FF:000001">
    <property type="entry name" value="Phenylalanine--tRNA ligase beta subunit"/>
    <property type="match status" value="1"/>
</dbReference>
<dbReference type="GO" id="GO:0000287">
    <property type="term" value="F:magnesium ion binding"/>
    <property type="evidence" value="ECO:0007669"/>
    <property type="project" value="UniProtKB-UniRule"/>
</dbReference>
<dbReference type="SUPFAM" id="SSF54991">
    <property type="entry name" value="Anticodon-binding domain of PheRS"/>
    <property type="match status" value="1"/>
</dbReference>
<dbReference type="Pfam" id="PF03147">
    <property type="entry name" value="FDX-ACB"/>
    <property type="match status" value="1"/>
</dbReference>
<dbReference type="InterPro" id="IPR036690">
    <property type="entry name" value="Fdx_antiC-bd_sf"/>
</dbReference>
<dbReference type="AlphaFoldDB" id="A0A1N7L426"/>
<dbReference type="InterPro" id="IPR012340">
    <property type="entry name" value="NA-bd_OB-fold"/>
</dbReference>
<dbReference type="PANTHER" id="PTHR10947">
    <property type="entry name" value="PHENYLALANYL-TRNA SYNTHETASE BETA CHAIN AND LEUCINE-RICH REPEAT-CONTAINING PROTEIN 47"/>
    <property type="match status" value="1"/>
</dbReference>
<dbReference type="EC" id="6.1.1.20" evidence="15"/>
<evidence type="ECO:0000259" key="17">
    <source>
        <dbReference type="PROSITE" id="PS50886"/>
    </source>
</evidence>
<evidence type="ECO:0000256" key="9">
    <source>
        <dbReference type="ARBA" id="ARBA00022840"/>
    </source>
</evidence>
<evidence type="ECO:0000256" key="16">
    <source>
        <dbReference type="PROSITE-ProRule" id="PRU00209"/>
    </source>
</evidence>
<dbReference type="Gene3D" id="3.30.930.10">
    <property type="entry name" value="Bira Bifunctional Protein, Domain 2"/>
    <property type="match status" value="1"/>
</dbReference>
<evidence type="ECO:0000256" key="11">
    <source>
        <dbReference type="ARBA" id="ARBA00022884"/>
    </source>
</evidence>
<dbReference type="GO" id="GO:0004826">
    <property type="term" value="F:phenylalanine-tRNA ligase activity"/>
    <property type="evidence" value="ECO:0007669"/>
    <property type="project" value="UniProtKB-UniRule"/>
</dbReference>
<dbReference type="InterPro" id="IPR045864">
    <property type="entry name" value="aa-tRNA-synth_II/BPL/LPL"/>
</dbReference>
<evidence type="ECO:0000256" key="5">
    <source>
        <dbReference type="ARBA" id="ARBA00022555"/>
    </source>
</evidence>
<dbReference type="STRING" id="477680.SAMN05421788_101617"/>
<dbReference type="NCBIfam" id="NF045760">
    <property type="entry name" value="YtpR"/>
    <property type="match status" value="1"/>
</dbReference>
<dbReference type="SUPFAM" id="SSF46955">
    <property type="entry name" value="Putative DNA-binding domain"/>
    <property type="match status" value="1"/>
</dbReference>
<dbReference type="SUPFAM" id="SSF55681">
    <property type="entry name" value="Class II aaRS and biotin synthetases"/>
    <property type="match status" value="1"/>
</dbReference>
<dbReference type="HAMAP" id="MF_00283">
    <property type="entry name" value="Phe_tRNA_synth_beta1"/>
    <property type="match status" value="1"/>
</dbReference>
<feature type="domain" description="FDX-ACB" evidence="18">
    <location>
        <begin position="717"/>
        <end position="810"/>
    </location>
</feature>
<evidence type="ECO:0000313" key="21">
    <source>
        <dbReference type="Proteomes" id="UP000186917"/>
    </source>
</evidence>
<keyword evidence="7 15" id="KW-0479">Metal-binding</keyword>
<dbReference type="Proteomes" id="UP000186917">
    <property type="component" value="Unassembled WGS sequence"/>
</dbReference>
<organism evidence="20 21">
    <name type="scientific">Filimonas lacunae</name>
    <dbReference type="NCBI Taxonomy" id="477680"/>
    <lineage>
        <taxon>Bacteria</taxon>
        <taxon>Pseudomonadati</taxon>
        <taxon>Bacteroidota</taxon>
        <taxon>Chitinophagia</taxon>
        <taxon>Chitinophagales</taxon>
        <taxon>Chitinophagaceae</taxon>
        <taxon>Filimonas</taxon>
    </lineage>
</organism>
<evidence type="ECO:0000256" key="8">
    <source>
        <dbReference type="ARBA" id="ARBA00022741"/>
    </source>
</evidence>
<keyword evidence="9 15" id="KW-0067">ATP-binding</keyword>
<keyword evidence="4 15" id="KW-0963">Cytoplasm</keyword>
<dbReference type="Gene3D" id="3.50.40.10">
    <property type="entry name" value="Phenylalanyl-trna Synthetase, Chain B, domain 3"/>
    <property type="match status" value="1"/>
</dbReference>
<feature type="binding site" evidence="15">
    <location>
        <position position="478"/>
    </location>
    <ligand>
        <name>Mg(2+)</name>
        <dbReference type="ChEBI" id="CHEBI:18420"/>
        <note>shared with alpha subunit</note>
    </ligand>
</feature>
<dbReference type="FunFam" id="3.30.70.380:FF:000001">
    <property type="entry name" value="Phenylalanine--tRNA ligase beta subunit"/>
    <property type="match status" value="1"/>
</dbReference>
<dbReference type="Pfam" id="PF01588">
    <property type="entry name" value="tRNA_bind"/>
    <property type="match status" value="1"/>
</dbReference>
<dbReference type="PROSITE" id="PS51483">
    <property type="entry name" value="B5"/>
    <property type="match status" value="1"/>
</dbReference>
<dbReference type="InterPro" id="IPR045060">
    <property type="entry name" value="Phe-tRNA-ligase_IIc_bsu"/>
</dbReference>
<evidence type="ECO:0000256" key="15">
    <source>
        <dbReference type="HAMAP-Rule" id="MF_00283"/>
    </source>
</evidence>
<dbReference type="GO" id="GO:0006432">
    <property type="term" value="P:phenylalanyl-tRNA aminoacylation"/>
    <property type="evidence" value="ECO:0007669"/>
    <property type="project" value="UniProtKB-UniRule"/>
</dbReference>
<dbReference type="InterPro" id="IPR004532">
    <property type="entry name" value="Phe-tRNA-ligase_IIc_bsu_bact"/>
</dbReference>
<evidence type="ECO:0000256" key="13">
    <source>
        <dbReference type="ARBA" id="ARBA00023146"/>
    </source>
</evidence>
<gene>
    <name evidence="15" type="primary">pheT</name>
    <name evidence="20" type="ORF">SAMN05421788_101617</name>
</gene>
<dbReference type="Pfam" id="PF17759">
    <property type="entry name" value="tRNA_synthFbeta"/>
    <property type="match status" value="1"/>
</dbReference>
<comment type="subcellular location">
    <subcellularLocation>
        <location evidence="1 15">Cytoplasm</location>
    </subcellularLocation>
</comment>
<keyword evidence="11 16" id="KW-0694">RNA-binding</keyword>
<evidence type="ECO:0000256" key="2">
    <source>
        <dbReference type="ARBA" id="ARBA00008653"/>
    </source>
</evidence>
<reference evidence="21" key="1">
    <citation type="submission" date="2017-01" db="EMBL/GenBank/DDBJ databases">
        <authorList>
            <person name="Varghese N."/>
            <person name="Submissions S."/>
        </authorList>
    </citation>
    <scope>NUCLEOTIDE SEQUENCE [LARGE SCALE GENOMIC DNA]</scope>
    <source>
        <strain evidence="21">DSM 21054</strain>
    </source>
</reference>
<dbReference type="InterPro" id="IPR033714">
    <property type="entry name" value="tRNA_bind_bactPheRS"/>
</dbReference>
<dbReference type="SMART" id="SM00874">
    <property type="entry name" value="B5"/>
    <property type="match status" value="1"/>
</dbReference>
<evidence type="ECO:0000256" key="4">
    <source>
        <dbReference type="ARBA" id="ARBA00022490"/>
    </source>
</evidence>
<dbReference type="OrthoDB" id="9805455at2"/>
<keyword evidence="21" id="KW-1185">Reference proteome</keyword>
<evidence type="ECO:0000256" key="6">
    <source>
        <dbReference type="ARBA" id="ARBA00022598"/>
    </source>
</evidence>
<dbReference type="InterPro" id="IPR002547">
    <property type="entry name" value="tRNA-bd_dom"/>
</dbReference>
<dbReference type="PANTHER" id="PTHR10947:SF0">
    <property type="entry name" value="PHENYLALANINE--TRNA LIGASE BETA SUBUNIT"/>
    <property type="match status" value="1"/>
</dbReference>
<comment type="catalytic activity">
    <reaction evidence="14 15">
        <text>tRNA(Phe) + L-phenylalanine + ATP = L-phenylalanyl-tRNA(Phe) + AMP + diphosphate + H(+)</text>
        <dbReference type="Rhea" id="RHEA:19413"/>
        <dbReference type="Rhea" id="RHEA-COMP:9668"/>
        <dbReference type="Rhea" id="RHEA-COMP:9699"/>
        <dbReference type="ChEBI" id="CHEBI:15378"/>
        <dbReference type="ChEBI" id="CHEBI:30616"/>
        <dbReference type="ChEBI" id="CHEBI:33019"/>
        <dbReference type="ChEBI" id="CHEBI:58095"/>
        <dbReference type="ChEBI" id="CHEBI:78442"/>
        <dbReference type="ChEBI" id="CHEBI:78531"/>
        <dbReference type="ChEBI" id="CHEBI:456215"/>
        <dbReference type="EC" id="6.1.1.20"/>
    </reaction>
</comment>
<evidence type="ECO:0000256" key="12">
    <source>
        <dbReference type="ARBA" id="ARBA00022917"/>
    </source>
</evidence>
<evidence type="ECO:0000313" key="20">
    <source>
        <dbReference type="EMBL" id="SIS68430.1"/>
    </source>
</evidence>
<accession>A0A1N7L426</accession>
<evidence type="ECO:0000259" key="18">
    <source>
        <dbReference type="PROSITE" id="PS51447"/>
    </source>
</evidence>
<evidence type="ECO:0000256" key="7">
    <source>
        <dbReference type="ARBA" id="ARBA00022723"/>
    </source>
</evidence>
<dbReference type="InterPro" id="IPR020825">
    <property type="entry name" value="Phe-tRNA_synthase-like_B3/B4"/>
</dbReference>
<dbReference type="Gene3D" id="3.30.56.10">
    <property type="match status" value="2"/>
</dbReference>
<dbReference type="SMART" id="SM00873">
    <property type="entry name" value="B3_4"/>
    <property type="match status" value="1"/>
</dbReference>
<keyword evidence="8 15" id="KW-0547">Nucleotide-binding</keyword>
<evidence type="ECO:0000256" key="14">
    <source>
        <dbReference type="ARBA" id="ARBA00049255"/>
    </source>
</evidence>
<dbReference type="EMBL" id="FTOR01000001">
    <property type="protein sequence ID" value="SIS68430.1"/>
    <property type="molecule type" value="Genomic_DNA"/>
</dbReference>
<dbReference type="InterPro" id="IPR009061">
    <property type="entry name" value="DNA-bd_dom_put_sf"/>
</dbReference>
<keyword evidence="6 15" id="KW-0436">Ligase</keyword>
<feature type="domain" description="TRNA-binding" evidence="17">
    <location>
        <begin position="45"/>
        <end position="158"/>
    </location>
</feature>
<dbReference type="NCBIfam" id="TIGR00472">
    <property type="entry name" value="pheT_bact"/>
    <property type="match status" value="1"/>
</dbReference>
<feature type="binding site" evidence="15">
    <location>
        <position position="472"/>
    </location>
    <ligand>
        <name>Mg(2+)</name>
        <dbReference type="ChEBI" id="CHEBI:18420"/>
        <note>shared with alpha subunit</note>
    </ligand>
</feature>
<feature type="domain" description="B5" evidence="19">
    <location>
        <begin position="418"/>
        <end position="494"/>
    </location>
</feature>
<dbReference type="PROSITE" id="PS51447">
    <property type="entry name" value="FDX_ACB"/>
    <property type="match status" value="1"/>
</dbReference>
<evidence type="ECO:0000259" key="19">
    <source>
        <dbReference type="PROSITE" id="PS51483"/>
    </source>
</evidence>
<dbReference type="Gene3D" id="3.30.70.380">
    <property type="entry name" value="Ferrodoxin-fold anticodon-binding domain"/>
    <property type="match status" value="1"/>
</dbReference>
<comment type="subunit">
    <text evidence="3 15">Tetramer of two alpha and two beta subunits.</text>
</comment>
<dbReference type="SUPFAM" id="SSF56037">
    <property type="entry name" value="PheT/TilS domain"/>
    <property type="match status" value="1"/>
</dbReference>
<evidence type="ECO:0000256" key="1">
    <source>
        <dbReference type="ARBA" id="ARBA00004496"/>
    </source>
</evidence>
<dbReference type="SUPFAM" id="SSF50249">
    <property type="entry name" value="Nucleic acid-binding proteins"/>
    <property type="match status" value="1"/>
</dbReference>
<dbReference type="Pfam" id="PF03484">
    <property type="entry name" value="B5"/>
    <property type="match status" value="1"/>
</dbReference>
<dbReference type="RefSeq" id="WP_076375537.1">
    <property type="nucleotide sequence ID" value="NZ_AP017422.1"/>
</dbReference>
<dbReference type="CDD" id="cd00769">
    <property type="entry name" value="PheRS_beta_core"/>
    <property type="match status" value="1"/>
</dbReference>
<feature type="binding site" evidence="15">
    <location>
        <position position="481"/>
    </location>
    <ligand>
        <name>Mg(2+)</name>
        <dbReference type="ChEBI" id="CHEBI:18420"/>
        <note>shared with alpha subunit</note>
    </ligand>
</feature>
<evidence type="ECO:0000256" key="10">
    <source>
        <dbReference type="ARBA" id="ARBA00022842"/>
    </source>
</evidence>
<dbReference type="GO" id="GO:0000049">
    <property type="term" value="F:tRNA binding"/>
    <property type="evidence" value="ECO:0007669"/>
    <property type="project" value="UniProtKB-UniRule"/>
</dbReference>
<keyword evidence="13 15" id="KW-0030">Aminoacyl-tRNA synthetase</keyword>
<comment type="cofactor">
    <cofactor evidence="15">
        <name>Mg(2+)</name>
        <dbReference type="ChEBI" id="CHEBI:18420"/>
    </cofactor>
    <text evidence="15">Binds 2 magnesium ions per tetramer.</text>
</comment>
<keyword evidence="10 15" id="KW-0460">Magnesium</keyword>
<dbReference type="GO" id="GO:0009328">
    <property type="term" value="C:phenylalanine-tRNA ligase complex"/>
    <property type="evidence" value="ECO:0007669"/>
    <property type="project" value="TreeGrafter"/>
</dbReference>
<protein>
    <recommendedName>
        <fullName evidence="15">Phenylalanine--tRNA ligase beta subunit</fullName>
        <ecNumber evidence="15">6.1.1.20</ecNumber>
    </recommendedName>
    <alternativeName>
        <fullName evidence="15">Phenylalanyl-tRNA synthetase beta subunit</fullName>
        <shortName evidence="15">PheRS</shortName>
    </alternativeName>
</protein>
<dbReference type="InterPro" id="IPR005121">
    <property type="entry name" value="Fdx_antiC-bd"/>
</dbReference>
<evidence type="ECO:0000256" key="3">
    <source>
        <dbReference type="ARBA" id="ARBA00011209"/>
    </source>
</evidence>
<dbReference type="PROSITE" id="PS50886">
    <property type="entry name" value="TRBD"/>
    <property type="match status" value="1"/>
</dbReference>
<feature type="binding site" evidence="15">
    <location>
        <position position="482"/>
    </location>
    <ligand>
        <name>Mg(2+)</name>
        <dbReference type="ChEBI" id="CHEBI:18420"/>
        <note>shared with alpha subunit</note>
    </ligand>
</feature>
<sequence>MTISYNWLSTYLPGGDMAQDPEKLSKILTSIGLEVESLEKYESIKGGLAGLVIGEVLECEKHPDADKLKVTKVNIGSGEPLQIVCGAPNVAAGQKVVVATIGATIYPVLGEPLTMKRAKIRGVESQGMICAEDEIGMGGSHAGIMILPAETVAGTPAAEYFKPYQDWIYEIGLTPNRMDAMSHFGVARDVCAYLTHHFNKEVRFVSPFNNSFKTDRTDTAVQVVIENEEACQRYAGVSISGVTVKESPQWLKDRLLSIGLRPINNIVDITNFILHETGQPLHAFDATAIKGNKVVVKNVPAGTAFVTLDEKERKLQAEDLMICNAEEPMCIAGVFGGLHSGVTETTTEVFLESAWFNPMTIRKTSFRHGLRTDAATRFEKGVDISGCVNVLKRAAVLIREIAGGEIVSDVTDVYPEPKYKTQIALKYHYLKKLSGKNYHPDAVKRILTSLGFEIVKEGMDELWVAVPYSKPDITLPADVVEEVVRIDGLDNIDIPTSITIAPSVEALGSKEALKEKLASFLVGKGFNEIMTNSITNSKYFTEEVLATAVKMINNLSAELDVMRPSMLETGLEAFSYNINRRNQNLQFFEFGKTYSSTEPGKYQEAEHLCLYVTGALHEQSWQEKSKGADFYYVKGLAEAICELAGLPAISFSSLEQAGHPLVLEVGSGKTVIGTLTVVNKELLGRFDIKQAVYFVDIDVVQFVQLATARKITYSEIAKYPAVQRDLALVVARNTTYDAIETTIKKIKLPRLQQVRLFDVFESDKLGADKKSMAINFTFLDEEKTLTDKETDGMMNKIIQAFEQELSAEIRK</sequence>
<proteinExistence type="inferred from homology"/>
<name>A0A1N7L426_9BACT</name>
<dbReference type="InterPro" id="IPR005146">
    <property type="entry name" value="B3/B4_tRNA-bd"/>
</dbReference>
<comment type="similarity">
    <text evidence="2 15">Belongs to the phenylalanyl-tRNA synthetase beta subunit family. Type 1 subfamily.</text>
</comment>
<dbReference type="GO" id="GO:0005524">
    <property type="term" value="F:ATP binding"/>
    <property type="evidence" value="ECO:0007669"/>
    <property type="project" value="UniProtKB-UniRule"/>
</dbReference>
<dbReference type="InterPro" id="IPR041616">
    <property type="entry name" value="PheRS_beta_core"/>
</dbReference>
<keyword evidence="12 15" id="KW-0648">Protein biosynthesis</keyword>
<dbReference type="InterPro" id="IPR005147">
    <property type="entry name" value="tRNA_synthase_B5-dom"/>
</dbReference>
<keyword evidence="5 16" id="KW-0820">tRNA-binding</keyword>